<comment type="caution">
    <text evidence="2">The sequence shown here is derived from an EMBL/GenBank/DDBJ whole genome shotgun (WGS) entry which is preliminary data.</text>
</comment>
<name>A0A9J6FRM4_HAELO</name>
<keyword evidence="1" id="KW-0175">Coiled coil</keyword>
<evidence type="ECO:0000313" key="3">
    <source>
        <dbReference type="Proteomes" id="UP000821853"/>
    </source>
</evidence>
<proteinExistence type="predicted"/>
<dbReference type="EMBL" id="JABSTR010000003">
    <property type="protein sequence ID" value="KAH9364920.1"/>
    <property type="molecule type" value="Genomic_DNA"/>
</dbReference>
<gene>
    <name evidence="2" type="ORF">HPB48_017850</name>
</gene>
<organism evidence="2 3">
    <name type="scientific">Haemaphysalis longicornis</name>
    <name type="common">Bush tick</name>
    <dbReference type="NCBI Taxonomy" id="44386"/>
    <lineage>
        <taxon>Eukaryota</taxon>
        <taxon>Metazoa</taxon>
        <taxon>Ecdysozoa</taxon>
        <taxon>Arthropoda</taxon>
        <taxon>Chelicerata</taxon>
        <taxon>Arachnida</taxon>
        <taxon>Acari</taxon>
        <taxon>Parasitiformes</taxon>
        <taxon>Ixodida</taxon>
        <taxon>Ixodoidea</taxon>
        <taxon>Ixodidae</taxon>
        <taxon>Haemaphysalinae</taxon>
        <taxon>Haemaphysalis</taxon>
    </lineage>
</organism>
<keyword evidence="3" id="KW-1185">Reference proteome</keyword>
<accession>A0A9J6FRM4</accession>
<protein>
    <submittedName>
        <fullName evidence="2">Uncharacterized protein</fullName>
    </submittedName>
</protein>
<dbReference type="VEuPathDB" id="VectorBase:HLOH_039999"/>
<dbReference type="AlphaFoldDB" id="A0A9J6FRM4"/>
<evidence type="ECO:0000313" key="2">
    <source>
        <dbReference type="EMBL" id="KAH9364920.1"/>
    </source>
</evidence>
<feature type="coiled-coil region" evidence="1">
    <location>
        <begin position="57"/>
        <end position="84"/>
    </location>
</feature>
<sequence>MNLTACVQELPKKMLSLRMTTTCFCVVSQGCFQNFKMLQEASCSGPSGAKCVHEAIVEQLKRKLDLQQKQTRKLEKQLEAVLGERFVSPYKLRLRLLF</sequence>
<reference evidence="2 3" key="1">
    <citation type="journal article" date="2020" name="Cell">
        <title>Large-Scale Comparative Analyses of Tick Genomes Elucidate Their Genetic Diversity and Vector Capacities.</title>
        <authorList>
            <consortium name="Tick Genome and Microbiome Consortium (TIGMIC)"/>
            <person name="Jia N."/>
            <person name="Wang J."/>
            <person name="Shi W."/>
            <person name="Du L."/>
            <person name="Sun Y."/>
            <person name="Zhan W."/>
            <person name="Jiang J.F."/>
            <person name="Wang Q."/>
            <person name="Zhang B."/>
            <person name="Ji P."/>
            <person name="Bell-Sakyi L."/>
            <person name="Cui X.M."/>
            <person name="Yuan T.T."/>
            <person name="Jiang B.G."/>
            <person name="Yang W.F."/>
            <person name="Lam T.T."/>
            <person name="Chang Q.C."/>
            <person name="Ding S.J."/>
            <person name="Wang X.J."/>
            <person name="Zhu J.G."/>
            <person name="Ruan X.D."/>
            <person name="Zhao L."/>
            <person name="Wei J.T."/>
            <person name="Ye R.Z."/>
            <person name="Que T.C."/>
            <person name="Du C.H."/>
            <person name="Zhou Y.H."/>
            <person name="Cheng J.X."/>
            <person name="Dai P.F."/>
            <person name="Guo W.B."/>
            <person name="Han X.H."/>
            <person name="Huang E.J."/>
            <person name="Li L.F."/>
            <person name="Wei W."/>
            <person name="Gao Y.C."/>
            <person name="Liu J.Z."/>
            <person name="Shao H.Z."/>
            <person name="Wang X."/>
            <person name="Wang C.C."/>
            <person name="Yang T.C."/>
            <person name="Huo Q.B."/>
            <person name="Li W."/>
            <person name="Chen H.Y."/>
            <person name="Chen S.E."/>
            <person name="Zhou L.G."/>
            <person name="Ni X.B."/>
            <person name="Tian J.H."/>
            <person name="Sheng Y."/>
            <person name="Liu T."/>
            <person name="Pan Y.S."/>
            <person name="Xia L.Y."/>
            <person name="Li J."/>
            <person name="Zhao F."/>
            <person name="Cao W.C."/>
        </authorList>
    </citation>
    <scope>NUCLEOTIDE SEQUENCE [LARGE SCALE GENOMIC DNA]</scope>
    <source>
        <strain evidence="2">HaeL-2018</strain>
    </source>
</reference>
<dbReference type="Proteomes" id="UP000821853">
    <property type="component" value="Unassembled WGS sequence"/>
</dbReference>
<evidence type="ECO:0000256" key="1">
    <source>
        <dbReference type="SAM" id="Coils"/>
    </source>
</evidence>